<dbReference type="EMBL" id="JACJJW010000058">
    <property type="protein sequence ID" value="MBM6759774.1"/>
    <property type="molecule type" value="Genomic_DNA"/>
</dbReference>
<gene>
    <name evidence="1" type="ORF">H6A31_13995</name>
</gene>
<evidence type="ECO:0000313" key="1">
    <source>
        <dbReference type="EMBL" id="MBM6759774.1"/>
    </source>
</evidence>
<evidence type="ECO:0000313" key="2">
    <source>
        <dbReference type="Proteomes" id="UP000703295"/>
    </source>
</evidence>
<keyword evidence="2" id="KW-1185">Reference proteome</keyword>
<proteinExistence type="predicted"/>
<protein>
    <submittedName>
        <fullName evidence="1">DUF4294 domain-containing protein</fullName>
    </submittedName>
</protein>
<sequence length="186" mass="21774">MCFHTHAQDLTPTVIIGHKVPVCVYKGDTIPCVTLRNIYVYPKLKFKNKRQERYYYKLVRDVKKTLPLAKEIKRAVIETYEYMETLPNQKARERHMKLVEKGLKQQYTARMKKLTFSQGKLLIKLVNRECNQSSYQLVKAFMGPFKAGFYQAFAALFGASLKKEYHPEDDDKMVERVVTLVENGQL</sequence>
<dbReference type="Pfam" id="PF14127">
    <property type="entry name" value="DUF4294"/>
    <property type="match status" value="1"/>
</dbReference>
<comment type="caution">
    <text evidence="1">The sequence shown here is derived from an EMBL/GenBank/DDBJ whole genome shotgun (WGS) entry which is preliminary data.</text>
</comment>
<dbReference type="InterPro" id="IPR025636">
    <property type="entry name" value="DUF4294"/>
</dbReference>
<organism evidence="1 2">
    <name type="scientific">Bacteroides mediterraneensis</name>
    <dbReference type="NCBI Taxonomy" id="1841856"/>
    <lineage>
        <taxon>Bacteria</taxon>
        <taxon>Pseudomonadati</taxon>
        <taxon>Bacteroidota</taxon>
        <taxon>Bacteroidia</taxon>
        <taxon>Bacteroidales</taxon>
        <taxon>Bacteroidaceae</taxon>
        <taxon>Bacteroides</taxon>
    </lineage>
</organism>
<dbReference type="Proteomes" id="UP000703295">
    <property type="component" value="Unassembled WGS sequence"/>
</dbReference>
<reference evidence="1 2" key="1">
    <citation type="journal article" date="2021" name="Sci. Rep.">
        <title>The distribution of antibiotic resistance genes in chicken gut microbiota commensals.</title>
        <authorList>
            <person name="Juricova H."/>
            <person name="Matiasovicova J."/>
            <person name="Kubasova T."/>
            <person name="Cejkova D."/>
            <person name="Rychlik I."/>
        </authorList>
    </citation>
    <scope>NUCLEOTIDE SEQUENCE [LARGE SCALE GENOMIC DNA]</scope>
    <source>
        <strain evidence="1 2">An801</strain>
    </source>
</reference>
<name>A0ABS2EYZ0_9BACE</name>
<accession>A0ABS2EYZ0</accession>